<comment type="caution">
    <text evidence="6">The sequence shown here is derived from an EMBL/GenBank/DDBJ whole genome shotgun (WGS) entry which is preliminary data.</text>
</comment>
<reference evidence="6" key="1">
    <citation type="submission" date="2017-07" db="EMBL/GenBank/DDBJ databases">
        <title>Taro Niue Genome Assembly and Annotation.</title>
        <authorList>
            <person name="Atibalentja N."/>
            <person name="Keating K."/>
            <person name="Fields C.J."/>
        </authorList>
    </citation>
    <scope>NUCLEOTIDE SEQUENCE</scope>
    <source>
        <strain evidence="6">Niue_2</strain>
        <tissue evidence="6">Leaf</tissue>
    </source>
</reference>
<dbReference type="GO" id="GO:0008234">
    <property type="term" value="F:cysteine-type peptidase activity"/>
    <property type="evidence" value="ECO:0007669"/>
    <property type="project" value="UniProtKB-KW"/>
</dbReference>
<name>A0A843XW05_COLES</name>
<dbReference type="OrthoDB" id="1939479at2759"/>
<dbReference type="PANTHER" id="PTHR46915">
    <property type="entry name" value="UBIQUITIN-LIKE PROTEASE 4-RELATED"/>
    <property type="match status" value="1"/>
</dbReference>
<keyword evidence="2" id="KW-0645">Protease</keyword>
<dbReference type="EMBL" id="NMUH01015802">
    <property type="protein sequence ID" value="MQM23313.1"/>
    <property type="molecule type" value="Genomic_DNA"/>
</dbReference>
<dbReference type="GO" id="GO:0016926">
    <property type="term" value="P:protein desumoylation"/>
    <property type="evidence" value="ECO:0007669"/>
    <property type="project" value="UniProtKB-ARBA"/>
</dbReference>
<evidence type="ECO:0000256" key="4">
    <source>
        <dbReference type="ARBA" id="ARBA00022807"/>
    </source>
</evidence>
<dbReference type="Pfam" id="PF02902">
    <property type="entry name" value="Peptidase_C48"/>
    <property type="match status" value="1"/>
</dbReference>
<feature type="non-terminal residue" evidence="6">
    <location>
        <position position="1"/>
    </location>
</feature>
<organism evidence="6 7">
    <name type="scientific">Colocasia esculenta</name>
    <name type="common">Wild taro</name>
    <name type="synonym">Arum esculentum</name>
    <dbReference type="NCBI Taxonomy" id="4460"/>
    <lineage>
        <taxon>Eukaryota</taxon>
        <taxon>Viridiplantae</taxon>
        <taxon>Streptophyta</taxon>
        <taxon>Embryophyta</taxon>
        <taxon>Tracheophyta</taxon>
        <taxon>Spermatophyta</taxon>
        <taxon>Magnoliopsida</taxon>
        <taxon>Liliopsida</taxon>
        <taxon>Araceae</taxon>
        <taxon>Aroideae</taxon>
        <taxon>Colocasieae</taxon>
        <taxon>Colocasia</taxon>
    </lineage>
</organism>
<dbReference type="InterPro" id="IPR038765">
    <property type="entry name" value="Papain-like_cys_pep_sf"/>
</dbReference>
<dbReference type="Proteomes" id="UP000652761">
    <property type="component" value="Unassembled WGS sequence"/>
</dbReference>
<dbReference type="SUPFAM" id="SSF54001">
    <property type="entry name" value="Cysteine proteinases"/>
    <property type="match status" value="1"/>
</dbReference>
<evidence type="ECO:0000256" key="2">
    <source>
        <dbReference type="ARBA" id="ARBA00022670"/>
    </source>
</evidence>
<evidence type="ECO:0000256" key="3">
    <source>
        <dbReference type="ARBA" id="ARBA00022801"/>
    </source>
</evidence>
<feature type="domain" description="Ubiquitin-like protease family profile" evidence="5">
    <location>
        <begin position="1"/>
        <end position="204"/>
    </location>
</feature>
<evidence type="ECO:0000313" key="6">
    <source>
        <dbReference type="EMBL" id="MQM23313.1"/>
    </source>
</evidence>
<dbReference type="GO" id="GO:0006508">
    <property type="term" value="P:proteolysis"/>
    <property type="evidence" value="ECO:0007669"/>
    <property type="project" value="UniProtKB-KW"/>
</dbReference>
<proteinExistence type="inferred from homology"/>
<keyword evidence="4" id="KW-0788">Thiol protease</keyword>
<accession>A0A843XW05</accession>
<dbReference type="Gene3D" id="3.40.395.10">
    <property type="entry name" value="Adenoviral Proteinase, Chain A"/>
    <property type="match status" value="1"/>
</dbReference>
<evidence type="ECO:0000259" key="5">
    <source>
        <dbReference type="PROSITE" id="PS50600"/>
    </source>
</evidence>
<dbReference type="AlphaFoldDB" id="A0A843XW05"/>
<dbReference type="PANTHER" id="PTHR46915:SF6">
    <property type="entry name" value="CYSTEINE PROTEINASES SUPERFAMILY PROTEIN"/>
    <property type="match status" value="1"/>
</dbReference>
<dbReference type="PROSITE" id="PS50600">
    <property type="entry name" value="ULP_PROTEASE"/>
    <property type="match status" value="1"/>
</dbReference>
<evidence type="ECO:0000313" key="7">
    <source>
        <dbReference type="Proteomes" id="UP000652761"/>
    </source>
</evidence>
<keyword evidence="3" id="KW-0378">Hydrolase</keyword>
<gene>
    <name evidence="6" type="ORF">Taro_056377</name>
</gene>
<protein>
    <recommendedName>
        <fullName evidence="5">Ubiquitin-like protease family profile domain-containing protein</fullName>
    </recommendedName>
</protein>
<dbReference type="InterPro" id="IPR003653">
    <property type="entry name" value="Peptidase_C48_C"/>
</dbReference>
<keyword evidence="7" id="KW-1185">Reference proteome</keyword>
<comment type="similarity">
    <text evidence="1">Belongs to the peptidase C48 family.</text>
</comment>
<sequence length="220" mass="25635">MEDTEKDMIELIESEMEEKKIRSKPNGPSATHDLLNKRRKGLKDIYDGTKEQRKLNTNDFQAYLEYLWRNVFIDISDSFTCFDCLWFNLYTNPLSRSKVLLWIKEKNVFSKKGHWSLLILCHLGESEENSINPPVMVLLDSLLSINPTELHIKIIKFVVDIYVAEGRGENEEGISSIPLLIPQVPQQGNGSECGFFVLYYIYLFMQTTPHSFYLDGYPYF</sequence>
<evidence type="ECO:0000256" key="1">
    <source>
        <dbReference type="ARBA" id="ARBA00005234"/>
    </source>
</evidence>